<dbReference type="OrthoDB" id="9799383at2"/>
<dbReference type="EMBL" id="RSED01000019">
    <property type="protein sequence ID" value="RRS02727.1"/>
    <property type="molecule type" value="Genomic_DNA"/>
</dbReference>
<evidence type="ECO:0000313" key="2">
    <source>
        <dbReference type="Proteomes" id="UP000269265"/>
    </source>
</evidence>
<reference evidence="1 2" key="1">
    <citation type="submission" date="2018-12" db="EMBL/GenBank/DDBJ databases">
        <title>The whole draft genome of Aquabacterium sp. SJQ9.</title>
        <authorList>
            <person name="Sun L."/>
            <person name="Gao X."/>
            <person name="Chen W."/>
            <person name="Huang K."/>
        </authorList>
    </citation>
    <scope>NUCLEOTIDE SEQUENCE [LARGE SCALE GENOMIC DNA]</scope>
    <source>
        <strain evidence="1 2">SJQ9</strain>
    </source>
</reference>
<sequence>MSLITPTARRVPDNTAPEVDRAIHAETLARVILLAQQGPAAIQRRLDALDKEWDVERCLETGAASLILTGTALAAGGDRRWLFLPAGVAGFLLQHAIQGWCPPLPVFRRLGVRTADEINEERTRLKALLRS</sequence>
<proteinExistence type="predicted"/>
<protein>
    <submittedName>
        <fullName evidence="1">DUF2892 domain-containing protein</fullName>
    </submittedName>
</protein>
<dbReference type="AlphaFoldDB" id="A0A426V736"/>
<keyword evidence="2" id="KW-1185">Reference proteome</keyword>
<name>A0A426V736_9BURK</name>
<dbReference type="RefSeq" id="WP_125244921.1">
    <property type="nucleotide sequence ID" value="NZ_RSED01000019.1"/>
</dbReference>
<organism evidence="1 2">
    <name type="scientific">Aquabacterium soli</name>
    <dbReference type="NCBI Taxonomy" id="2493092"/>
    <lineage>
        <taxon>Bacteria</taxon>
        <taxon>Pseudomonadati</taxon>
        <taxon>Pseudomonadota</taxon>
        <taxon>Betaproteobacteria</taxon>
        <taxon>Burkholderiales</taxon>
        <taxon>Aquabacterium</taxon>
    </lineage>
</organism>
<comment type="caution">
    <text evidence="1">The sequence shown here is derived from an EMBL/GenBank/DDBJ whole genome shotgun (WGS) entry which is preliminary data.</text>
</comment>
<evidence type="ECO:0000313" key="1">
    <source>
        <dbReference type="EMBL" id="RRS02727.1"/>
    </source>
</evidence>
<gene>
    <name evidence="1" type="ORF">EIP75_19290</name>
</gene>
<dbReference type="Gene3D" id="6.10.140.1340">
    <property type="match status" value="1"/>
</dbReference>
<accession>A0A426V736</accession>
<dbReference type="Proteomes" id="UP000269265">
    <property type="component" value="Unassembled WGS sequence"/>
</dbReference>